<protein>
    <recommendedName>
        <fullName evidence="3">RAVE subunit 2/Rogdi</fullName>
    </recommendedName>
</protein>
<proteinExistence type="predicted"/>
<dbReference type="InParanoid" id="A0A3N4KJI6"/>
<name>A0A3N4KJI6_9PEZI</name>
<sequence length="314" mass="32624">MATTIYPPISPAELLQQEDLSASNELTWLLTTLPDTLHSLRHGLHSCRTLLSPHTTSTLALTSPRSEALKGFVTRAGPTITKGDITAKLHGLPPKHKLTLARDLHIEQLTDVKNHVRECLALLGPEGAEAAWLGRGRDGAAGALRKMRVLRGGIAAARAALKGARPAALFPCRAVDPRIFDPPLPPLLAFDLYITEAALTAELRTLEPVAVGSGDGGSAPGGGFGFGQRFAAAVGLRGGVGMGMGGGGGGGEVEGAEVFVYRGASVRVRERIKVESQDPNLMAVWAKLGGLEHALVGAIKSLEMVAGAAGVVVV</sequence>
<dbReference type="OrthoDB" id="66510at2759"/>
<dbReference type="Proteomes" id="UP000277580">
    <property type="component" value="Unassembled WGS sequence"/>
</dbReference>
<organism evidence="1 2">
    <name type="scientific">Morchella conica CCBAS932</name>
    <dbReference type="NCBI Taxonomy" id="1392247"/>
    <lineage>
        <taxon>Eukaryota</taxon>
        <taxon>Fungi</taxon>
        <taxon>Dikarya</taxon>
        <taxon>Ascomycota</taxon>
        <taxon>Pezizomycotina</taxon>
        <taxon>Pezizomycetes</taxon>
        <taxon>Pezizales</taxon>
        <taxon>Morchellaceae</taxon>
        <taxon>Morchella</taxon>
    </lineage>
</organism>
<gene>
    <name evidence="1" type="ORF">P167DRAFT_548110</name>
</gene>
<reference evidence="1 2" key="1">
    <citation type="journal article" date="2018" name="Nat. Ecol. Evol.">
        <title>Pezizomycetes genomes reveal the molecular basis of ectomycorrhizal truffle lifestyle.</title>
        <authorList>
            <person name="Murat C."/>
            <person name="Payen T."/>
            <person name="Noel B."/>
            <person name="Kuo A."/>
            <person name="Morin E."/>
            <person name="Chen J."/>
            <person name="Kohler A."/>
            <person name="Krizsan K."/>
            <person name="Balestrini R."/>
            <person name="Da Silva C."/>
            <person name="Montanini B."/>
            <person name="Hainaut M."/>
            <person name="Levati E."/>
            <person name="Barry K.W."/>
            <person name="Belfiori B."/>
            <person name="Cichocki N."/>
            <person name="Clum A."/>
            <person name="Dockter R.B."/>
            <person name="Fauchery L."/>
            <person name="Guy J."/>
            <person name="Iotti M."/>
            <person name="Le Tacon F."/>
            <person name="Lindquist E.A."/>
            <person name="Lipzen A."/>
            <person name="Malagnac F."/>
            <person name="Mello A."/>
            <person name="Molinier V."/>
            <person name="Miyauchi S."/>
            <person name="Poulain J."/>
            <person name="Riccioni C."/>
            <person name="Rubini A."/>
            <person name="Sitrit Y."/>
            <person name="Splivallo R."/>
            <person name="Traeger S."/>
            <person name="Wang M."/>
            <person name="Zifcakova L."/>
            <person name="Wipf D."/>
            <person name="Zambonelli A."/>
            <person name="Paolocci F."/>
            <person name="Nowrousian M."/>
            <person name="Ottonello S."/>
            <person name="Baldrian P."/>
            <person name="Spatafora J.W."/>
            <person name="Henrissat B."/>
            <person name="Nagy L.G."/>
            <person name="Aury J.M."/>
            <person name="Wincker P."/>
            <person name="Grigoriev I.V."/>
            <person name="Bonfante P."/>
            <person name="Martin F.M."/>
        </authorList>
    </citation>
    <scope>NUCLEOTIDE SEQUENCE [LARGE SCALE GENOMIC DNA]</scope>
    <source>
        <strain evidence="1 2">CCBAS932</strain>
    </source>
</reference>
<accession>A0A3N4KJI6</accession>
<dbReference type="AlphaFoldDB" id="A0A3N4KJI6"/>
<evidence type="ECO:0000313" key="1">
    <source>
        <dbReference type="EMBL" id="RPB09472.1"/>
    </source>
</evidence>
<dbReference type="Pfam" id="PF10259">
    <property type="entry name" value="Rogdi_lz"/>
    <property type="match status" value="1"/>
</dbReference>
<dbReference type="InterPro" id="IPR028241">
    <property type="entry name" value="RAVE2/Rogdi"/>
</dbReference>
<evidence type="ECO:0008006" key="3">
    <source>
        <dbReference type="Google" id="ProtNLM"/>
    </source>
</evidence>
<dbReference type="PANTHER" id="PTHR13618:SF1">
    <property type="entry name" value="PROTEIN ROGDI HOMOLOG"/>
    <property type="match status" value="1"/>
</dbReference>
<dbReference type="STRING" id="1392247.A0A3N4KJI6"/>
<keyword evidence="2" id="KW-1185">Reference proteome</keyword>
<dbReference type="EMBL" id="ML119152">
    <property type="protein sequence ID" value="RPB09472.1"/>
    <property type="molecule type" value="Genomic_DNA"/>
</dbReference>
<dbReference type="GO" id="GO:0043291">
    <property type="term" value="C:RAVE complex"/>
    <property type="evidence" value="ECO:0007669"/>
    <property type="project" value="TreeGrafter"/>
</dbReference>
<evidence type="ECO:0000313" key="2">
    <source>
        <dbReference type="Proteomes" id="UP000277580"/>
    </source>
</evidence>
<dbReference type="PANTHER" id="PTHR13618">
    <property type="entry name" value="LEUCINE ZIPPER CONTAINING TRANSCRIPTION FACTOR LZF1"/>
    <property type="match status" value="1"/>
</dbReference>